<feature type="compositionally biased region" description="Polar residues" evidence="1">
    <location>
        <begin position="229"/>
        <end position="242"/>
    </location>
</feature>
<feature type="region of interest" description="Disordered" evidence="1">
    <location>
        <begin position="229"/>
        <end position="266"/>
    </location>
</feature>
<evidence type="ECO:0000256" key="1">
    <source>
        <dbReference type="SAM" id="MobiDB-lite"/>
    </source>
</evidence>
<proteinExistence type="predicted"/>
<accession>A0AA39ZY88</accession>
<name>A0AA39ZY88_9PEZI</name>
<dbReference type="AlphaFoldDB" id="A0AA39ZY88"/>
<feature type="region of interest" description="Disordered" evidence="1">
    <location>
        <begin position="120"/>
        <end position="142"/>
    </location>
</feature>
<keyword evidence="3" id="KW-1185">Reference proteome</keyword>
<sequence length="635" mass="70243">MNMLRACAASYPDFFNEFRPRLNAVLLQRHRQGLLHGRSKTLNEAPLQPHRDFDLTTLAAAIPDESVIDLWATSQDGHVTVDAEATLFLHDIRPSHYRIYLLRKDRFGLLATRGEDCLPSSPQHPAINTIRESSPPSMTTEDVVDPGEAQVAHKENQCFEAQLSMDLALDQFGAFEDMFSPMGTMQLPDSTCLGWDDMHFSYAGLNDSTCELSSLLDTSSSTLNGFVQPCSSGSISDPSTPISGRLRPDSELTGTSPTSCESGTGSPISDLDCATLCLGTAPNRADEMANLEGAFHSRYHDTIISYIKTMSEEAHSSPSELHQPRIQCLKPTAGIQWASMWTHASTVPPGSAASLAEADVFYLTCDEAMQTAKTGEVLQKPMIIKETFLDSGMHTLDESVRLLENGLINHVRGPRNITHSHRPLITMLPRFRLLDYLAERLRLRASGTQNASNDEGTAKIIPEIRTDFNTLTFPGALSEPSFATMSGIWMRNLDGLKLCSFIQLPYQNMDFQWETLAKSGKQKFFVLEQDDVLIIPPASRIVYAIHSPTRGIMEGGMFWDSFSVVNLLESVEWIRRNGPGVASQFDQDIISQKQFLGLLEELSALVEIYPDTFQGDCTAENVMKGLDEIIAPLKG</sequence>
<evidence type="ECO:0000313" key="2">
    <source>
        <dbReference type="EMBL" id="KAK0705842.1"/>
    </source>
</evidence>
<protein>
    <submittedName>
        <fullName evidence="2">Uncharacterized protein</fullName>
    </submittedName>
</protein>
<reference evidence="2" key="1">
    <citation type="submission" date="2023-06" db="EMBL/GenBank/DDBJ databases">
        <title>Genome-scale phylogeny and comparative genomics of the fungal order Sordariales.</title>
        <authorList>
            <consortium name="Lawrence Berkeley National Laboratory"/>
            <person name="Hensen N."/>
            <person name="Bonometti L."/>
            <person name="Westerberg I."/>
            <person name="Brannstrom I.O."/>
            <person name="Guillou S."/>
            <person name="Cros-Aarteil S."/>
            <person name="Calhoun S."/>
            <person name="Haridas S."/>
            <person name="Kuo A."/>
            <person name="Mondo S."/>
            <person name="Pangilinan J."/>
            <person name="Riley R."/>
            <person name="Labutti K."/>
            <person name="Andreopoulos B."/>
            <person name="Lipzen A."/>
            <person name="Chen C."/>
            <person name="Yanf M."/>
            <person name="Daum C."/>
            <person name="Ng V."/>
            <person name="Clum A."/>
            <person name="Steindorff A."/>
            <person name="Ohm R."/>
            <person name="Martin F."/>
            <person name="Silar P."/>
            <person name="Natvig D."/>
            <person name="Lalanne C."/>
            <person name="Gautier V."/>
            <person name="Ament-Velasquez S.L."/>
            <person name="Kruys A."/>
            <person name="Hutchinson M.I."/>
            <person name="Powell A.J."/>
            <person name="Barry K."/>
            <person name="Miller A.N."/>
            <person name="Grigoriev I.V."/>
            <person name="Debuchy R."/>
            <person name="Gladieux P."/>
            <person name="Thoren M.H."/>
            <person name="Johannesson H."/>
        </authorList>
    </citation>
    <scope>NUCLEOTIDE SEQUENCE</scope>
    <source>
        <strain evidence="2">CBS 540.89</strain>
    </source>
</reference>
<feature type="compositionally biased region" description="Polar residues" evidence="1">
    <location>
        <begin position="130"/>
        <end position="140"/>
    </location>
</feature>
<comment type="caution">
    <text evidence="2">The sequence shown here is derived from an EMBL/GenBank/DDBJ whole genome shotgun (WGS) entry which is preliminary data.</text>
</comment>
<dbReference type="Proteomes" id="UP001172159">
    <property type="component" value="Unassembled WGS sequence"/>
</dbReference>
<evidence type="ECO:0000313" key="3">
    <source>
        <dbReference type="Proteomes" id="UP001172159"/>
    </source>
</evidence>
<gene>
    <name evidence="2" type="ORF">B0T21DRAFT_377674</name>
</gene>
<dbReference type="EMBL" id="JAUKTV010000020">
    <property type="protein sequence ID" value="KAK0705842.1"/>
    <property type="molecule type" value="Genomic_DNA"/>
</dbReference>
<feature type="compositionally biased region" description="Polar residues" evidence="1">
    <location>
        <begin position="252"/>
        <end position="266"/>
    </location>
</feature>
<organism evidence="2 3">
    <name type="scientific">Apiosordaria backusii</name>
    <dbReference type="NCBI Taxonomy" id="314023"/>
    <lineage>
        <taxon>Eukaryota</taxon>
        <taxon>Fungi</taxon>
        <taxon>Dikarya</taxon>
        <taxon>Ascomycota</taxon>
        <taxon>Pezizomycotina</taxon>
        <taxon>Sordariomycetes</taxon>
        <taxon>Sordariomycetidae</taxon>
        <taxon>Sordariales</taxon>
        <taxon>Lasiosphaeriaceae</taxon>
        <taxon>Apiosordaria</taxon>
    </lineage>
</organism>